<proteinExistence type="predicted"/>
<feature type="region of interest" description="Disordered" evidence="3">
    <location>
        <begin position="691"/>
        <end position="712"/>
    </location>
</feature>
<evidence type="ECO:0000313" key="4">
    <source>
        <dbReference type="EMBL" id="KAG2495201.1"/>
    </source>
</evidence>
<dbReference type="SUPFAM" id="SSF82185">
    <property type="entry name" value="Histone H3 K4-specific methyltransferase SET7/9 N-terminal domain"/>
    <property type="match status" value="3"/>
</dbReference>
<organism evidence="4 5">
    <name type="scientific">Edaphochlamys debaryana</name>
    <dbReference type="NCBI Taxonomy" id="47281"/>
    <lineage>
        <taxon>Eukaryota</taxon>
        <taxon>Viridiplantae</taxon>
        <taxon>Chlorophyta</taxon>
        <taxon>core chlorophytes</taxon>
        <taxon>Chlorophyceae</taxon>
        <taxon>CS clade</taxon>
        <taxon>Chlamydomonadales</taxon>
        <taxon>Chlamydomonadales incertae sedis</taxon>
        <taxon>Edaphochlamys</taxon>
    </lineage>
</organism>
<dbReference type="AlphaFoldDB" id="A0A835Y6R6"/>
<feature type="repeat" description="Filamin" evidence="2">
    <location>
        <begin position="552"/>
        <end position="665"/>
    </location>
</feature>
<dbReference type="Pfam" id="PF02493">
    <property type="entry name" value="MORN"/>
    <property type="match status" value="12"/>
</dbReference>
<dbReference type="InterPro" id="IPR003409">
    <property type="entry name" value="MORN"/>
</dbReference>
<dbReference type="PANTHER" id="PTHR23084">
    <property type="entry name" value="PHOSPHATIDYLINOSITOL-4-PHOSPHATE 5-KINASE RELATED"/>
    <property type="match status" value="1"/>
</dbReference>
<keyword evidence="5" id="KW-1185">Reference proteome</keyword>
<feature type="region of interest" description="Disordered" evidence="3">
    <location>
        <begin position="264"/>
        <end position="286"/>
    </location>
</feature>
<dbReference type="OrthoDB" id="270720at2759"/>
<evidence type="ECO:0000313" key="5">
    <source>
        <dbReference type="Proteomes" id="UP000612055"/>
    </source>
</evidence>
<dbReference type="SUPFAM" id="SSF81296">
    <property type="entry name" value="E set domains"/>
    <property type="match status" value="2"/>
</dbReference>
<dbReference type="Proteomes" id="UP000612055">
    <property type="component" value="Unassembled WGS sequence"/>
</dbReference>
<evidence type="ECO:0000256" key="3">
    <source>
        <dbReference type="SAM" id="MobiDB-lite"/>
    </source>
</evidence>
<dbReference type="Gene3D" id="2.60.40.10">
    <property type="entry name" value="Immunoglobulins"/>
    <property type="match status" value="2"/>
</dbReference>
<dbReference type="PROSITE" id="PS50194">
    <property type="entry name" value="FILAMIN_REPEAT"/>
    <property type="match status" value="2"/>
</dbReference>
<dbReference type="InterPro" id="IPR014756">
    <property type="entry name" value="Ig_E-set"/>
</dbReference>
<feature type="repeat" description="Filamin" evidence="2">
    <location>
        <begin position="397"/>
        <end position="549"/>
    </location>
</feature>
<protein>
    <submittedName>
        <fullName evidence="4">Uncharacterized protein</fullName>
    </submittedName>
</protein>
<evidence type="ECO:0000256" key="2">
    <source>
        <dbReference type="PROSITE-ProRule" id="PRU00087"/>
    </source>
</evidence>
<dbReference type="Pfam" id="PF00630">
    <property type="entry name" value="Filamin"/>
    <property type="match status" value="2"/>
</dbReference>
<feature type="compositionally biased region" description="Basic and acidic residues" evidence="3">
    <location>
        <begin position="264"/>
        <end position="274"/>
    </location>
</feature>
<keyword evidence="1" id="KW-0677">Repeat</keyword>
<feature type="compositionally biased region" description="Basic and acidic residues" evidence="3">
    <location>
        <begin position="62"/>
        <end position="76"/>
    </location>
</feature>
<dbReference type="Gene3D" id="2.20.110.10">
    <property type="entry name" value="Histone H3 K4-specific methyltransferase SET7/9 N-terminal domain"/>
    <property type="match status" value="5"/>
</dbReference>
<comment type="caution">
    <text evidence="4">The sequence shown here is derived from an EMBL/GenBank/DDBJ whole genome shotgun (WGS) entry which is preliminary data.</text>
</comment>
<evidence type="ECO:0000256" key="1">
    <source>
        <dbReference type="ARBA" id="ARBA00022737"/>
    </source>
</evidence>
<accession>A0A835Y6R6</accession>
<dbReference type="SMART" id="SM00557">
    <property type="entry name" value="IG_FLMN"/>
    <property type="match status" value="2"/>
</dbReference>
<dbReference type="PANTHER" id="PTHR23084:SF263">
    <property type="entry name" value="MORN REPEAT-CONTAINING PROTEIN 1"/>
    <property type="match status" value="1"/>
</dbReference>
<dbReference type="InterPro" id="IPR017868">
    <property type="entry name" value="Filamin/ABP280_repeat-like"/>
</dbReference>
<sequence length="844" mass="88730">MASRERLSGPPELCLDLEEGQGQAVEGKLGDGAAAVWAEAAPAAGCHGPDPPGGVVKAGPRPADRYQGDTDTEGRPHGSGRMRYGSGELYDGQWRRGKRHGQGSYDNVDGFSYRGGWEDDVATGFGYARFPGGAQYEGEWLRGRRQGWGLLRGAQGEVYEGQWADDTLDGLGRFTHPDGSAFEGSYRGGTRVEGRWTAADGASSYTGSFLGTQRHGQGLLVATAPTRLRYRGEWELGLQQGRGECQYGDGSWYRGQWRAGSWHGEGEWRERAPTDDSDCGGGKGGKGPTDCAWYRGDFVEGVRHGKGTARDAQGNLYTGDWADGRRHGQGSCVFACGDRYTGDWARGERHGRGACSYANGDRYAGSWVHGRREGYGEALFADGVRFRGRWRDDCWVQSTAEPGACVVSGPGLSRAVAGEVATFTIEARDDLGNRRLSGGEGFRVEVRAPSGGGLLGALGALALAGGQGAAGDEAGAGAELRPLEALGPEGGGRLVAEGEVIDTDDGLYEVSYTCTEAGVLELHVLLLPDDPDSCDPPAHVGDSPYILLVSAAGPPCARASRVRGPGRTEAVCGRTTAFVVEPRDVYGNRLEPGQLPPGGVALQVHLGNGNLEVPLAVQAAAVSDSGYVEARVSYTAPAVPGLYRLQVVDAATGRHVGGSPFSVRVLPAEGAEGAPPSSQGLGSTTEALTRDPIANSGASSGADTQPQGAGALEDRVAEWGRRAEAALREADDVPRAPEGPVAEEQGAAVGRSELSAAGAPARMRAQGHEAGEQEEEEEEAVVVEAARGAGISPEERRYVMAHTAVPVVEDLRDLWKAHQVQEERKARELLARLEAGGAGGQHRV</sequence>
<reference evidence="4" key="1">
    <citation type="journal article" date="2020" name="bioRxiv">
        <title>Comparative genomics of Chlamydomonas.</title>
        <authorList>
            <person name="Craig R.J."/>
            <person name="Hasan A.R."/>
            <person name="Ness R.W."/>
            <person name="Keightley P.D."/>
        </authorList>
    </citation>
    <scope>NUCLEOTIDE SEQUENCE</scope>
    <source>
        <strain evidence="4">CCAP 11/70</strain>
    </source>
</reference>
<feature type="region of interest" description="Disordered" evidence="3">
    <location>
        <begin position="44"/>
        <end position="86"/>
    </location>
</feature>
<feature type="region of interest" description="Disordered" evidence="3">
    <location>
        <begin position="728"/>
        <end position="779"/>
    </location>
</feature>
<feature type="compositionally biased region" description="Polar residues" evidence="3">
    <location>
        <begin position="696"/>
        <end position="707"/>
    </location>
</feature>
<dbReference type="SMART" id="SM00698">
    <property type="entry name" value="MORN"/>
    <property type="match status" value="10"/>
</dbReference>
<dbReference type="GO" id="GO:0016020">
    <property type="term" value="C:membrane"/>
    <property type="evidence" value="ECO:0007669"/>
    <property type="project" value="UniProtKB-ARBA"/>
</dbReference>
<gene>
    <name evidence="4" type="ORF">HYH03_006807</name>
</gene>
<dbReference type="InterPro" id="IPR001298">
    <property type="entry name" value="Filamin/ABP280_rpt"/>
</dbReference>
<name>A0A835Y6R6_9CHLO</name>
<dbReference type="EMBL" id="JAEHOE010000026">
    <property type="protein sequence ID" value="KAG2495201.1"/>
    <property type="molecule type" value="Genomic_DNA"/>
</dbReference>
<dbReference type="InterPro" id="IPR013783">
    <property type="entry name" value="Ig-like_fold"/>
</dbReference>